<keyword evidence="1" id="KW-1133">Transmembrane helix</keyword>
<name>Q5KCQ8_CRYD1</name>
<dbReference type="OrthoDB" id="5954308at2759"/>
<feature type="transmembrane region" description="Helical" evidence="1">
    <location>
        <begin position="61"/>
        <end position="83"/>
    </location>
</feature>
<evidence type="ECO:0000256" key="1">
    <source>
        <dbReference type="SAM" id="Phobius"/>
    </source>
</evidence>
<gene>
    <name evidence="2" type="ordered locus">CNH01920</name>
</gene>
<dbReference type="RefSeq" id="XP_024513352.1">
    <property type="nucleotide sequence ID" value="XM_024657679.1"/>
</dbReference>
<dbReference type="HOGENOM" id="CLU_1555186_0_0_1"/>
<evidence type="ECO:0000313" key="2">
    <source>
        <dbReference type="EMBL" id="AAW45060.1"/>
    </source>
</evidence>
<proteinExistence type="predicted"/>
<dbReference type="VEuPathDB" id="FungiDB:CNH01920"/>
<dbReference type="KEGG" id="cne:CNH01920"/>
<keyword evidence="1" id="KW-0472">Membrane</keyword>
<evidence type="ECO:0000313" key="3">
    <source>
        <dbReference type="Proteomes" id="UP000002149"/>
    </source>
</evidence>
<protein>
    <submittedName>
        <fullName evidence="2">Expressed protein</fullName>
    </submittedName>
</protein>
<feature type="transmembrane region" description="Helical" evidence="1">
    <location>
        <begin position="95"/>
        <end position="118"/>
    </location>
</feature>
<dbReference type="InParanoid" id="Q5KCQ8"/>
<dbReference type="AlphaFoldDB" id="Q5KCQ8"/>
<dbReference type="eggNOG" id="ENOG502T11B">
    <property type="taxonomic scope" value="Eukaryota"/>
</dbReference>
<reference evidence="2 3" key="1">
    <citation type="journal article" date="2005" name="Science">
        <title>The genome of the basidiomycetous yeast and human pathogen Cryptococcus neoformans.</title>
        <authorList>
            <person name="Loftus B.J."/>
            <person name="Fung E."/>
            <person name="Roncaglia P."/>
            <person name="Rowley D."/>
            <person name="Amedeo P."/>
            <person name="Bruno D."/>
            <person name="Vamathevan J."/>
            <person name="Miranda M."/>
            <person name="Anderson I.J."/>
            <person name="Fraser J.A."/>
            <person name="Allen J.E."/>
            <person name="Bosdet I.E."/>
            <person name="Brent M.R."/>
            <person name="Chiu R."/>
            <person name="Doering T.L."/>
            <person name="Donlin M.J."/>
            <person name="D'Souza C.A."/>
            <person name="Fox D.S."/>
            <person name="Grinberg V."/>
            <person name="Fu J."/>
            <person name="Fukushima M."/>
            <person name="Haas B.J."/>
            <person name="Huang J.C."/>
            <person name="Janbon G."/>
            <person name="Jones S.J."/>
            <person name="Koo H.L."/>
            <person name="Krzywinski M.I."/>
            <person name="Kwon-Chung J.K."/>
            <person name="Lengeler K.B."/>
            <person name="Maiti R."/>
            <person name="Marra M.A."/>
            <person name="Marra R.E."/>
            <person name="Mathewson C.A."/>
            <person name="Mitchell T.G."/>
            <person name="Pertea M."/>
            <person name="Riggs F.R."/>
            <person name="Salzberg S.L."/>
            <person name="Schein J.E."/>
            <person name="Shvartsbeyn A."/>
            <person name="Shin H."/>
            <person name="Shumway M."/>
            <person name="Specht C.A."/>
            <person name="Suh B.B."/>
            <person name="Tenney A."/>
            <person name="Utterback T.R."/>
            <person name="Wickes B.L."/>
            <person name="Wortman J.R."/>
            <person name="Wye N.H."/>
            <person name="Kronstad J.W."/>
            <person name="Lodge J.K."/>
            <person name="Heitman J."/>
            <person name="Davis R.W."/>
            <person name="Fraser C.M."/>
            <person name="Hyman R.W."/>
        </authorList>
    </citation>
    <scope>NUCLEOTIDE SEQUENCE [LARGE SCALE GENOMIC DNA]</scope>
    <source>
        <strain evidence="3">JEC21 / ATCC MYA-565</strain>
    </source>
</reference>
<dbReference type="Proteomes" id="UP000002149">
    <property type="component" value="Chromosome 8"/>
</dbReference>
<keyword evidence="1" id="KW-0812">Transmembrane</keyword>
<dbReference type="PaxDb" id="214684-Q5KCQ8"/>
<accession>Q5KCQ8</accession>
<organism evidence="2 3">
    <name type="scientific">Cryptococcus deneoformans (strain JEC21 / ATCC MYA-565)</name>
    <name type="common">Cryptococcus neoformans var. neoformans serotype D</name>
    <dbReference type="NCBI Taxonomy" id="214684"/>
    <lineage>
        <taxon>Eukaryota</taxon>
        <taxon>Fungi</taxon>
        <taxon>Dikarya</taxon>
        <taxon>Basidiomycota</taxon>
        <taxon>Agaricomycotina</taxon>
        <taxon>Tremellomycetes</taxon>
        <taxon>Tremellales</taxon>
        <taxon>Cryptococcaceae</taxon>
        <taxon>Cryptococcus</taxon>
        <taxon>Cryptococcus neoformans species complex</taxon>
    </lineage>
</organism>
<accession>Q55IZ3</accession>
<dbReference type="GeneID" id="3259264"/>
<dbReference type="InterPro" id="IPR013901">
    <property type="entry name" value="Anthrone_oxy"/>
</dbReference>
<dbReference type="EMBL" id="AE017348">
    <property type="protein sequence ID" value="AAW45060.1"/>
    <property type="molecule type" value="Genomic_DNA"/>
</dbReference>
<sequence length="172" mass="18829">MPGLFSLPPPSVTLALGGLTTSYVFFSSVTDMNWGIVPLLNGRFGAVDIDEKKRIKMWSIYFKRAATGLVGGSVLSALLNFTTAYIHPSPLTRRITFISAVTSLLILPITFASGILPINSRLFEIAKGAETTKDDEVKSLVEAWGKKHLLRMPAYTGAWVLSFFALVYDGRI</sequence>
<dbReference type="Pfam" id="PF08592">
    <property type="entry name" value="Anthrone_oxy"/>
    <property type="match status" value="1"/>
</dbReference>
<dbReference type="OMA" id="TAMVIMP"/>
<keyword evidence="3" id="KW-1185">Reference proteome</keyword>